<reference evidence="2" key="1">
    <citation type="submission" date="2016-10" db="EMBL/GenBank/DDBJ databases">
        <authorList>
            <person name="Varghese N."/>
            <person name="Submissions S."/>
        </authorList>
    </citation>
    <scope>NUCLEOTIDE SEQUENCE [LARGE SCALE GENOMIC DNA]</scope>
    <source>
        <strain evidence="2">DSM 24729</strain>
    </source>
</reference>
<sequence>MTNSKNPVFLFIALIILFTSCNKEDKEELKIAQISDITDIKIDVSEINMTDVNLDVSYINTSRNSTNVSAKIYYKLVESLSYNEVDEGLVSNLTPGKKYMVKAIVELNGEQKETEEVFFTTLGFYSDNLKGWVDNFENRTYTISNTSSKANFKEAQNLRGYIKVENDSLPLEKIDVTSNSSLSITIPENTQEFFKNDTEHIIKKVFSIVLFSGDYNIEIQDSTNGVTSRFWVKDTNHFTVYNKIPFIDSRSQDVIYQDCEGRAKIQFSFYGGFGGFPYSKTNVLQESEYKEIEITIRANEVDNNEIITFLDYSNSRQHTDNGGTLPNICNKEEFLPLEEYFSDVIEFKSMSLKFNLLILNLFAEKYPVGNYSITIKGTRYDNSIWNSNTYEFQIE</sequence>
<dbReference type="AlphaFoldDB" id="A0A1G7FIA9"/>
<accession>A0A1G7FIA9</accession>
<protein>
    <submittedName>
        <fullName evidence="1">Uncharacterized protein</fullName>
    </submittedName>
</protein>
<dbReference type="Proteomes" id="UP000182114">
    <property type="component" value="Unassembled WGS sequence"/>
</dbReference>
<keyword evidence="2" id="KW-1185">Reference proteome</keyword>
<name>A0A1G7FIA9_9FLAO</name>
<proteinExistence type="predicted"/>
<gene>
    <name evidence="1" type="ORF">SAMN04487992_103286</name>
</gene>
<evidence type="ECO:0000313" key="2">
    <source>
        <dbReference type="Proteomes" id="UP000182114"/>
    </source>
</evidence>
<evidence type="ECO:0000313" key="1">
    <source>
        <dbReference type="EMBL" id="SDE75676.1"/>
    </source>
</evidence>
<dbReference type="EMBL" id="FNBD01000003">
    <property type="protein sequence ID" value="SDE75676.1"/>
    <property type="molecule type" value="Genomic_DNA"/>
</dbReference>
<dbReference type="RefSeq" id="WP_074537859.1">
    <property type="nucleotide sequence ID" value="NZ_FNBD01000003.1"/>
</dbReference>
<organism evidence="1 2">
    <name type="scientific">Cellulophaga baltica</name>
    <dbReference type="NCBI Taxonomy" id="76594"/>
    <lineage>
        <taxon>Bacteria</taxon>
        <taxon>Pseudomonadati</taxon>
        <taxon>Bacteroidota</taxon>
        <taxon>Flavobacteriia</taxon>
        <taxon>Flavobacteriales</taxon>
        <taxon>Flavobacteriaceae</taxon>
        <taxon>Cellulophaga</taxon>
    </lineage>
</organism>
<dbReference type="PROSITE" id="PS51257">
    <property type="entry name" value="PROKAR_LIPOPROTEIN"/>
    <property type="match status" value="1"/>
</dbReference>